<evidence type="ECO:0000256" key="2">
    <source>
        <dbReference type="SAM" id="SignalP"/>
    </source>
</evidence>
<keyword evidence="2" id="KW-0732">Signal</keyword>
<evidence type="ECO:0000313" key="4">
    <source>
        <dbReference type="Proteomes" id="UP000322927"/>
    </source>
</evidence>
<feature type="region of interest" description="Disordered" evidence="1">
    <location>
        <begin position="191"/>
        <end position="252"/>
    </location>
</feature>
<sequence length="252" mass="24829">MPAPRTMLSTMALAVACLAAGTATTATALTGHEAQPAAAPRAAAPSASAPPVAARTDSTRTASAITELSAEEISTGTTARVKVTGRLVEGSTLTFPLARIPLTVQVTDAAAGTPARCHARTTARGTFSCSVAVTAGSSRSVKASFAGNELFAPSTSTTSIGSTDEAALPADPLLPEATAPRPDAAAIPAKVPAPATTPAPAAKAPAAKAPDARTSVKDEPTAPATPTPPELPTAPAVGPAAHAPFTDTTVWD</sequence>
<dbReference type="PROSITE" id="PS51257">
    <property type="entry name" value="PROKAR_LIPOPROTEIN"/>
    <property type="match status" value="1"/>
</dbReference>
<dbReference type="RefSeq" id="WP_150217189.1">
    <property type="nucleotide sequence ID" value="NZ_CP029192.1"/>
</dbReference>
<dbReference type="OrthoDB" id="4318500at2"/>
<gene>
    <name evidence="3" type="ORF">DEJ48_18090</name>
</gene>
<feature type="chain" id="PRO_5024880824" evidence="2">
    <location>
        <begin position="29"/>
        <end position="252"/>
    </location>
</feature>
<proteinExistence type="predicted"/>
<evidence type="ECO:0000256" key="1">
    <source>
        <dbReference type="SAM" id="MobiDB-lite"/>
    </source>
</evidence>
<protein>
    <submittedName>
        <fullName evidence="3">Uncharacterized protein</fullName>
    </submittedName>
</protein>
<feature type="compositionally biased region" description="Pro residues" evidence="1">
    <location>
        <begin position="223"/>
        <end position="232"/>
    </location>
</feature>
<name>A0A5P2BX55_STRVZ</name>
<feature type="compositionally biased region" description="Basic and acidic residues" evidence="1">
    <location>
        <begin position="210"/>
        <end position="220"/>
    </location>
</feature>
<dbReference type="Proteomes" id="UP000322927">
    <property type="component" value="Chromosome"/>
</dbReference>
<feature type="compositionally biased region" description="Low complexity" evidence="1">
    <location>
        <begin position="191"/>
        <end position="209"/>
    </location>
</feature>
<reference evidence="3 4" key="1">
    <citation type="submission" date="2018-05" db="EMBL/GenBank/DDBJ databases">
        <title>Streptomyces venezuelae.</title>
        <authorList>
            <person name="Kim W."/>
            <person name="Lee N."/>
            <person name="Cho B.-K."/>
        </authorList>
    </citation>
    <scope>NUCLEOTIDE SEQUENCE [LARGE SCALE GENOMIC DNA]</scope>
    <source>
        <strain evidence="3 4">ATCC 14584</strain>
    </source>
</reference>
<feature type="signal peptide" evidence="2">
    <location>
        <begin position="1"/>
        <end position="28"/>
    </location>
</feature>
<accession>A0A5P2BX55</accession>
<dbReference type="EMBL" id="CP029192">
    <property type="protein sequence ID" value="QES35065.1"/>
    <property type="molecule type" value="Genomic_DNA"/>
</dbReference>
<organism evidence="3 4">
    <name type="scientific">Streptomyces venezuelae</name>
    <dbReference type="NCBI Taxonomy" id="54571"/>
    <lineage>
        <taxon>Bacteria</taxon>
        <taxon>Bacillati</taxon>
        <taxon>Actinomycetota</taxon>
        <taxon>Actinomycetes</taxon>
        <taxon>Kitasatosporales</taxon>
        <taxon>Streptomycetaceae</taxon>
        <taxon>Streptomyces</taxon>
    </lineage>
</organism>
<feature type="region of interest" description="Disordered" evidence="1">
    <location>
        <begin position="32"/>
        <end position="62"/>
    </location>
</feature>
<dbReference type="AlphaFoldDB" id="A0A5P2BX55"/>
<evidence type="ECO:0000313" key="3">
    <source>
        <dbReference type="EMBL" id="QES35065.1"/>
    </source>
</evidence>